<evidence type="ECO:0000256" key="5">
    <source>
        <dbReference type="ARBA" id="ARBA00023136"/>
    </source>
</evidence>
<dbReference type="InterPro" id="IPR003339">
    <property type="entry name" value="ABC/ECF_trnsptr_transmembrane"/>
</dbReference>
<dbReference type="GO" id="GO:0005886">
    <property type="term" value="C:plasma membrane"/>
    <property type="evidence" value="ECO:0007669"/>
    <property type="project" value="UniProtKB-ARBA"/>
</dbReference>
<comment type="subcellular location">
    <subcellularLocation>
        <location evidence="1">Membrane</location>
        <topology evidence="1">Multi-pass membrane protein</topology>
    </subcellularLocation>
</comment>
<keyword evidence="5 6" id="KW-0472">Membrane</keyword>
<dbReference type="CDD" id="cd16914">
    <property type="entry name" value="EcfT"/>
    <property type="match status" value="1"/>
</dbReference>
<feature type="transmembrane region" description="Helical" evidence="6">
    <location>
        <begin position="210"/>
        <end position="229"/>
    </location>
</feature>
<dbReference type="EMBL" id="JABXYR010000001">
    <property type="protein sequence ID" value="NWO22774.1"/>
    <property type="molecule type" value="Genomic_DNA"/>
</dbReference>
<name>A0A7Y9B058_9FIRM</name>
<sequence length="234" mass="26263">MKLDVRCKFFLLILISIVAFSAKDIIYGSIVFIVVCSISFLLGQRRKIIKFTAAYVLLLSFIVFSKYVPEALNSMILMVVLCIRMCMPIMLYGQTFLKTTSVSEMVTGLYAMKIPRAFIITFAVAMRFFPTAKEEISHVRDAMSLRGIGLSLRNLRLRPIIVFEGFITPLLVRASTIAEELSAASITRGLDNPAPRTSFIKLNITFRDTLLTLIFTVALISVLLLRTTVGRVMT</sequence>
<accession>A0A7Y9B058</accession>
<dbReference type="Proteomes" id="UP000526307">
    <property type="component" value="Unassembled WGS sequence"/>
</dbReference>
<evidence type="ECO:0000256" key="6">
    <source>
        <dbReference type="SAM" id="Phobius"/>
    </source>
</evidence>
<organism evidence="7 8">
    <name type="scientific">Mogibacterium timidum</name>
    <dbReference type="NCBI Taxonomy" id="35519"/>
    <lineage>
        <taxon>Bacteria</taxon>
        <taxon>Bacillati</taxon>
        <taxon>Bacillota</taxon>
        <taxon>Clostridia</taxon>
        <taxon>Peptostreptococcales</taxon>
        <taxon>Anaerovoracaceae</taxon>
        <taxon>Mogibacterium</taxon>
    </lineage>
</organism>
<keyword evidence="4 6" id="KW-1133">Transmembrane helix</keyword>
<evidence type="ECO:0000313" key="8">
    <source>
        <dbReference type="Proteomes" id="UP000526307"/>
    </source>
</evidence>
<evidence type="ECO:0000256" key="1">
    <source>
        <dbReference type="ARBA" id="ARBA00004141"/>
    </source>
</evidence>
<dbReference type="RefSeq" id="WP_009643254.1">
    <property type="nucleotide sequence ID" value="NZ_JABXYR010000001.1"/>
</dbReference>
<feature type="transmembrane region" description="Helical" evidence="6">
    <location>
        <begin position="48"/>
        <end position="68"/>
    </location>
</feature>
<dbReference type="Pfam" id="PF02361">
    <property type="entry name" value="CbiQ"/>
    <property type="match status" value="1"/>
</dbReference>
<comment type="caution">
    <text evidence="7">The sequence shown here is derived from an EMBL/GenBank/DDBJ whole genome shotgun (WGS) entry which is preliminary data.</text>
</comment>
<evidence type="ECO:0000256" key="2">
    <source>
        <dbReference type="ARBA" id="ARBA00022475"/>
    </source>
</evidence>
<reference evidence="7 8" key="1">
    <citation type="submission" date="2020-06" db="EMBL/GenBank/DDBJ databases">
        <title>Mogibacterium timidum strain W9173 genomic sequence.</title>
        <authorList>
            <person name="Wade W.G."/>
            <person name="Johnston C.D."/>
            <person name="Chen T."/>
            <person name="Dewhirst F.E."/>
        </authorList>
    </citation>
    <scope>NUCLEOTIDE SEQUENCE [LARGE SCALE GENOMIC DNA]</scope>
    <source>
        <strain evidence="7 8">W9173</strain>
    </source>
</reference>
<keyword evidence="2" id="KW-1003">Cell membrane</keyword>
<evidence type="ECO:0000256" key="3">
    <source>
        <dbReference type="ARBA" id="ARBA00022692"/>
    </source>
</evidence>
<dbReference type="InterPro" id="IPR051611">
    <property type="entry name" value="ECF_transporter_component"/>
</dbReference>
<gene>
    <name evidence="7" type="ORF">HW270_01540</name>
</gene>
<keyword evidence="3 6" id="KW-0812">Transmembrane</keyword>
<evidence type="ECO:0000313" key="7">
    <source>
        <dbReference type="EMBL" id="NWO22774.1"/>
    </source>
</evidence>
<evidence type="ECO:0000256" key="4">
    <source>
        <dbReference type="ARBA" id="ARBA00022989"/>
    </source>
</evidence>
<keyword evidence="8" id="KW-1185">Reference proteome</keyword>
<dbReference type="PANTHER" id="PTHR34857">
    <property type="entry name" value="SLL0384 PROTEIN"/>
    <property type="match status" value="1"/>
</dbReference>
<dbReference type="PANTHER" id="PTHR34857:SF2">
    <property type="entry name" value="SLL0384 PROTEIN"/>
    <property type="match status" value="1"/>
</dbReference>
<feature type="transmembrane region" description="Helical" evidence="6">
    <location>
        <begin position="75"/>
        <end position="94"/>
    </location>
</feature>
<dbReference type="AlphaFoldDB" id="A0A7Y9B058"/>
<protein>
    <submittedName>
        <fullName evidence="7">Energy-coupling factor transporter transmembrane protein EcfT</fullName>
    </submittedName>
</protein>
<feature type="transmembrane region" description="Helical" evidence="6">
    <location>
        <begin position="9"/>
        <end position="42"/>
    </location>
</feature>
<proteinExistence type="predicted"/>